<evidence type="ECO:0000256" key="1">
    <source>
        <dbReference type="SAM" id="SignalP"/>
    </source>
</evidence>
<dbReference type="Proteomes" id="UP000316270">
    <property type="component" value="Chromosome 6"/>
</dbReference>
<feature type="chain" id="PRO_5022163533" evidence="1">
    <location>
        <begin position="16"/>
        <end position="72"/>
    </location>
</feature>
<dbReference type="EMBL" id="CP042190">
    <property type="protein sequence ID" value="QDS71877.1"/>
    <property type="molecule type" value="Genomic_DNA"/>
</dbReference>
<proteinExistence type="predicted"/>
<gene>
    <name evidence="2" type="ORF">FKW77_010135</name>
</gene>
<feature type="signal peptide" evidence="1">
    <location>
        <begin position="1"/>
        <end position="15"/>
    </location>
</feature>
<sequence length="72" mass="7860">MGFMMFPLLATMALQEHTSDEASAFGSAILGVAVVQIENLRRVVDLNYSNSKQATITILPVTGCVQRQFEAQ</sequence>
<evidence type="ECO:0000313" key="3">
    <source>
        <dbReference type="Proteomes" id="UP000316270"/>
    </source>
</evidence>
<name>A0A517L8D1_9PEZI</name>
<reference evidence="2 3" key="1">
    <citation type="submission" date="2019-07" db="EMBL/GenBank/DDBJ databases">
        <title>Finished genome of Venturia effusa.</title>
        <authorList>
            <person name="Young C.A."/>
            <person name="Cox M.P."/>
            <person name="Ganley A.R.D."/>
            <person name="David W.J."/>
        </authorList>
    </citation>
    <scope>NUCLEOTIDE SEQUENCE [LARGE SCALE GENOMIC DNA]</scope>
    <source>
        <strain evidence="3">albino</strain>
    </source>
</reference>
<dbReference type="AlphaFoldDB" id="A0A517L8D1"/>
<protein>
    <submittedName>
        <fullName evidence="2">Uncharacterized protein</fullName>
    </submittedName>
</protein>
<organism evidence="2 3">
    <name type="scientific">Venturia effusa</name>
    <dbReference type="NCBI Taxonomy" id="50376"/>
    <lineage>
        <taxon>Eukaryota</taxon>
        <taxon>Fungi</taxon>
        <taxon>Dikarya</taxon>
        <taxon>Ascomycota</taxon>
        <taxon>Pezizomycotina</taxon>
        <taxon>Dothideomycetes</taxon>
        <taxon>Pleosporomycetidae</taxon>
        <taxon>Venturiales</taxon>
        <taxon>Venturiaceae</taxon>
        <taxon>Venturia</taxon>
    </lineage>
</organism>
<keyword evidence="3" id="KW-1185">Reference proteome</keyword>
<evidence type="ECO:0000313" key="2">
    <source>
        <dbReference type="EMBL" id="QDS71877.1"/>
    </source>
</evidence>
<keyword evidence="1" id="KW-0732">Signal</keyword>
<accession>A0A517L8D1</accession>